<keyword evidence="3" id="KW-1185">Reference proteome</keyword>
<evidence type="ECO:0000313" key="3">
    <source>
        <dbReference type="Proteomes" id="UP000624703"/>
    </source>
</evidence>
<dbReference type="AlphaFoldDB" id="A0A8J7MHM8"/>
<accession>A0A8J7MHM8</accession>
<protein>
    <submittedName>
        <fullName evidence="2">Uncharacterized protein</fullName>
    </submittedName>
</protein>
<proteinExistence type="predicted"/>
<keyword evidence="1" id="KW-1133">Transmembrane helix</keyword>
<organism evidence="2 3">
    <name type="scientific">Persicirhabdus sediminis</name>
    <dbReference type="NCBI Taxonomy" id="454144"/>
    <lineage>
        <taxon>Bacteria</taxon>
        <taxon>Pseudomonadati</taxon>
        <taxon>Verrucomicrobiota</taxon>
        <taxon>Verrucomicrobiia</taxon>
        <taxon>Verrucomicrobiales</taxon>
        <taxon>Verrucomicrobiaceae</taxon>
        <taxon>Persicirhabdus</taxon>
    </lineage>
</organism>
<feature type="transmembrane region" description="Helical" evidence="1">
    <location>
        <begin position="5"/>
        <end position="23"/>
    </location>
</feature>
<keyword evidence="1" id="KW-0472">Membrane</keyword>
<dbReference type="RefSeq" id="WP_200312867.1">
    <property type="nucleotide sequence ID" value="NZ_JAENIM010000047.1"/>
</dbReference>
<dbReference type="Proteomes" id="UP000624703">
    <property type="component" value="Unassembled WGS sequence"/>
</dbReference>
<name>A0A8J7MHM8_9BACT</name>
<comment type="caution">
    <text evidence="2">The sequence shown here is derived from an EMBL/GenBank/DDBJ whole genome shotgun (WGS) entry which is preliminary data.</text>
</comment>
<dbReference type="EMBL" id="JAENIM010000047">
    <property type="protein sequence ID" value="MBK1792862.1"/>
    <property type="molecule type" value="Genomic_DNA"/>
</dbReference>
<sequence length="159" mass="18209">MRGKIILVISVISLLAAGYFWWFNPAKVLERQTNKLVNSLNIAADDGQVVRGYQSQKFSSLLDDNILILIPYYEANNDYDRDKLVTSQQAFSYGVKSCQLEYQILSVEFHNEEEASVNAEFSAEVVRKNGKSQTEAFAAELKWTKRGSSWKLSSVRWER</sequence>
<reference evidence="2" key="1">
    <citation type="submission" date="2021-01" db="EMBL/GenBank/DDBJ databases">
        <title>Modified the classification status of verrucomicrobia.</title>
        <authorList>
            <person name="Feng X."/>
        </authorList>
    </citation>
    <scope>NUCLEOTIDE SEQUENCE</scope>
    <source>
        <strain evidence="2">_KCTC 22039</strain>
    </source>
</reference>
<evidence type="ECO:0000313" key="2">
    <source>
        <dbReference type="EMBL" id="MBK1792862.1"/>
    </source>
</evidence>
<keyword evidence="1" id="KW-0812">Transmembrane</keyword>
<gene>
    <name evidence="2" type="ORF">JIN82_16980</name>
</gene>
<evidence type="ECO:0000256" key="1">
    <source>
        <dbReference type="SAM" id="Phobius"/>
    </source>
</evidence>